<sequence length="521" mass="61171">MKGQILETVKHPNRKFMPELLPLNKRGRSGSVLELGDLKQSETKEHASIALNLRQKKNEMSQAIQQEKIKRLHEDYFISLVECGVNIPKEKIELFKTLFLKHYKTQLIFQNLQDPKEQVEKDHQNLTKFCTKDGKKFMEPEEFDQYLKNIKMQRLMNKNEQVVVNLVKSCQSNYNFSNNLFNEDREYLEQLAKDIARKLRMHFNAGQKEEYEKQIRIRKMYLARKLLNKNDEKKKESDSSSDFSLTTETEEELPIIKVLNQDLKSLNQGSNIKNRKSLRNITTKSDNNSPILKSLSTINFGGSPMLKSPSRMKFSKLGSGGTTARPIKKFRESFTIKESTFNKIMSRKNSNEVTPEGNKRKIKQPPTPSDAFLEPKDMTLENLQKSMDLLKFRRESSMSKKKSSYIKDYIKSLKNPSKEESLEMLAFLDKVQSDHKMKHLLSSKSIEKYTKVFEKKFLGRNLDRKDKKNATSLESRYDMYGDKFLDYIEDISKAPEKLSKQYLRKMEVDFRNFRNMNSKFK</sequence>
<protein>
    <submittedName>
        <fullName evidence="2">Uncharacterized protein</fullName>
    </submittedName>
</protein>
<evidence type="ECO:0000256" key="1">
    <source>
        <dbReference type="SAM" id="MobiDB-lite"/>
    </source>
</evidence>
<dbReference type="AlphaFoldDB" id="A0AAD1U372"/>
<evidence type="ECO:0000313" key="2">
    <source>
        <dbReference type="EMBL" id="CAI2359662.1"/>
    </source>
</evidence>
<accession>A0AAD1U372</accession>
<evidence type="ECO:0000313" key="3">
    <source>
        <dbReference type="Proteomes" id="UP001295684"/>
    </source>
</evidence>
<proteinExistence type="predicted"/>
<comment type="caution">
    <text evidence="2">The sequence shown here is derived from an EMBL/GenBank/DDBJ whole genome shotgun (WGS) entry which is preliminary data.</text>
</comment>
<dbReference type="EMBL" id="CAMPGE010000898">
    <property type="protein sequence ID" value="CAI2359662.1"/>
    <property type="molecule type" value="Genomic_DNA"/>
</dbReference>
<keyword evidence="3" id="KW-1185">Reference proteome</keyword>
<reference evidence="2" key="1">
    <citation type="submission" date="2023-07" db="EMBL/GenBank/DDBJ databases">
        <authorList>
            <consortium name="AG Swart"/>
            <person name="Singh M."/>
            <person name="Singh A."/>
            <person name="Seah K."/>
            <person name="Emmerich C."/>
        </authorList>
    </citation>
    <scope>NUCLEOTIDE SEQUENCE</scope>
    <source>
        <strain evidence="2">DP1</strain>
    </source>
</reference>
<gene>
    <name evidence="2" type="ORF">ECRASSUSDP1_LOCUS955</name>
</gene>
<feature type="region of interest" description="Disordered" evidence="1">
    <location>
        <begin position="346"/>
        <end position="373"/>
    </location>
</feature>
<name>A0AAD1U372_EUPCR</name>
<organism evidence="2 3">
    <name type="scientific">Euplotes crassus</name>
    <dbReference type="NCBI Taxonomy" id="5936"/>
    <lineage>
        <taxon>Eukaryota</taxon>
        <taxon>Sar</taxon>
        <taxon>Alveolata</taxon>
        <taxon>Ciliophora</taxon>
        <taxon>Intramacronucleata</taxon>
        <taxon>Spirotrichea</taxon>
        <taxon>Hypotrichia</taxon>
        <taxon>Euplotida</taxon>
        <taxon>Euplotidae</taxon>
        <taxon>Moneuplotes</taxon>
    </lineage>
</organism>
<dbReference type="Proteomes" id="UP001295684">
    <property type="component" value="Unassembled WGS sequence"/>
</dbReference>